<keyword evidence="9" id="KW-1185">Reference proteome</keyword>
<dbReference type="Proteomes" id="UP000011087">
    <property type="component" value="Unassembled WGS sequence"/>
</dbReference>
<gene>
    <name evidence="7" type="ORF">GUITHDRAFT_87407</name>
</gene>
<dbReference type="OrthoDB" id="8068875at2759"/>
<dbReference type="InterPro" id="IPR035983">
    <property type="entry name" value="Hect_E3_ubiquitin_ligase"/>
</dbReference>
<evidence type="ECO:0000313" key="9">
    <source>
        <dbReference type="Proteomes" id="UP000011087"/>
    </source>
</evidence>
<dbReference type="EMBL" id="JH993004">
    <property type="protein sequence ID" value="EKX44444.1"/>
    <property type="molecule type" value="Genomic_DNA"/>
</dbReference>
<proteinExistence type="predicted"/>
<comment type="catalytic activity">
    <reaction evidence="1">
        <text>S-ubiquitinyl-[E2 ubiquitin-conjugating enzyme]-L-cysteine + [acceptor protein]-L-lysine = [E2 ubiquitin-conjugating enzyme]-L-cysteine + N(6)-ubiquitinyl-[acceptor protein]-L-lysine.</text>
        <dbReference type="EC" id="2.3.2.26"/>
    </reaction>
</comment>
<evidence type="ECO:0000259" key="6">
    <source>
        <dbReference type="PROSITE" id="PS50237"/>
    </source>
</evidence>
<dbReference type="PaxDb" id="55529-EKX44444"/>
<dbReference type="FunFam" id="3.30.2160.10:FF:000002">
    <property type="entry name" value="Putative Ubiquitin-protein ligase E3C"/>
    <property type="match status" value="1"/>
</dbReference>
<dbReference type="AlphaFoldDB" id="L1J8L2"/>
<protein>
    <recommendedName>
        <fullName evidence="2">HECT-type E3 ubiquitin transferase</fullName>
        <ecNumber evidence="2">2.3.2.26</ecNumber>
    </recommendedName>
</protein>
<dbReference type="GeneID" id="17301208"/>
<dbReference type="InterPro" id="IPR044611">
    <property type="entry name" value="E3A/B/C-like"/>
</dbReference>
<feature type="domain" description="HECT" evidence="6">
    <location>
        <begin position="77"/>
        <end position="418"/>
    </location>
</feature>
<reference evidence="7 9" key="1">
    <citation type="journal article" date="2012" name="Nature">
        <title>Algal genomes reveal evolutionary mosaicism and the fate of nucleomorphs.</title>
        <authorList>
            <consortium name="DOE Joint Genome Institute"/>
            <person name="Curtis B.A."/>
            <person name="Tanifuji G."/>
            <person name="Burki F."/>
            <person name="Gruber A."/>
            <person name="Irimia M."/>
            <person name="Maruyama S."/>
            <person name="Arias M.C."/>
            <person name="Ball S.G."/>
            <person name="Gile G.H."/>
            <person name="Hirakawa Y."/>
            <person name="Hopkins J.F."/>
            <person name="Kuo A."/>
            <person name="Rensing S.A."/>
            <person name="Schmutz J."/>
            <person name="Symeonidi A."/>
            <person name="Elias M."/>
            <person name="Eveleigh R.J."/>
            <person name="Herman E.K."/>
            <person name="Klute M.J."/>
            <person name="Nakayama T."/>
            <person name="Obornik M."/>
            <person name="Reyes-Prieto A."/>
            <person name="Armbrust E.V."/>
            <person name="Aves S.J."/>
            <person name="Beiko R.G."/>
            <person name="Coutinho P."/>
            <person name="Dacks J.B."/>
            <person name="Durnford D.G."/>
            <person name="Fast N.M."/>
            <person name="Green B.R."/>
            <person name="Grisdale C.J."/>
            <person name="Hempel F."/>
            <person name="Henrissat B."/>
            <person name="Hoppner M.P."/>
            <person name="Ishida K."/>
            <person name="Kim E."/>
            <person name="Koreny L."/>
            <person name="Kroth P.G."/>
            <person name="Liu Y."/>
            <person name="Malik S.B."/>
            <person name="Maier U.G."/>
            <person name="McRose D."/>
            <person name="Mock T."/>
            <person name="Neilson J.A."/>
            <person name="Onodera N.T."/>
            <person name="Poole A.M."/>
            <person name="Pritham E.J."/>
            <person name="Richards T.A."/>
            <person name="Rocap G."/>
            <person name="Roy S.W."/>
            <person name="Sarai C."/>
            <person name="Schaack S."/>
            <person name="Shirato S."/>
            <person name="Slamovits C.H."/>
            <person name="Spencer D.F."/>
            <person name="Suzuki S."/>
            <person name="Worden A.Z."/>
            <person name="Zauner S."/>
            <person name="Barry K."/>
            <person name="Bell C."/>
            <person name="Bharti A.K."/>
            <person name="Crow J.A."/>
            <person name="Grimwood J."/>
            <person name="Kramer R."/>
            <person name="Lindquist E."/>
            <person name="Lucas S."/>
            <person name="Salamov A."/>
            <person name="McFadden G.I."/>
            <person name="Lane C.E."/>
            <person name="Keeling P.J."/>
            <person name="Gray M.W."/>
            <person name="Grigoriev I.V."/>
            <person name="Archibald J.M."/>
        </authorList>
    </citation>
    <scope>NUCLEOTIDE SEQUENCE</scope>
    <source>
        <strain evidence="7 9">CCMP2712</strain>
    </source>
</reference>
<evidence type="ECO:0000313" key="7">
    <source>
        <dbReference type="EMBL" id="EKX44444.1"/>
    </source>
</evidence>
<dbReference type="CDD" id="cd00078">
    <property type="entry name" value="HECTc"/>
    <property type="match status" value="1"/>
</dbReference>
<name>L1J8L2_GUITC</name>
<dbReference type="SMART" id="SM00119">
    <property type="entry name" value="HECTc"/>
    <property type="match status" value="1"/>
</dbReference>
<reference evidence="9" key="2">
    <citation type="submission" date="2012-11" db="EMBL/GenBank/DDBJ databases">
        <authorList>
            <person name="Kuo A."/>
            <person name="Curtis B.A."/>
            <person name="Tanifuji G."/>
            <person name="Burki F."/>
            <person name="Gruber A."/>
            <person name="Irimia M."/>
            <person name="Maruyama S."/>
            <person name="Arias M.C."/>
            <person name="Ball S.G."/>
            <person name="Gile G.H."/>
            <person name="Hirakawa Y."/>
            <person name="Hopkins J.F."/>
            <person name="Rensing S.A."/>
            <person name="Schmutz J."/>
            <person name="Symeonidi A."/>
            <person name="Elias M."/>
            <person name="Eveleigh R.J."/>
            <person name="Herman E.K."/>
            <person name="Klute M.J."/>
            <person name="Nakayama T."/>
            <person name="Obornik M."/>
            <person name="Reyes-Prieto A."/>
            <person name="Armbrust E.V."/>
            <person name="Aves S.J."/>
            <person name="Beiko R.G."/>
            <person name="Coutinho P."/>
            <person name="Dacks J.B."/>
            <person name="Durnford D.G."/>
            <person name="Fast N.M."/>
            <person name="Green B.R."/>
            <person name="Grisdale C."/>
            <person name="Hempe F."/>
            <person name="Henrissat B."/>
            <person name="Hoppner M.P."/>
            <person name="Ishida K.-I."/>
            <person name="Kim E."/>
            <person name="Koreny L."/>
            <person name="Kroth P.G."/>
            <person name="Liu Y."/>
            <person name="Malik S.-B."/>
            <person name="Maier U.G."/>
            <person name="McRose D."/>
            <person name="Mock T."/>
            <person name="Neilson J.A."/>
            <person name="Onodera N.T."/>
            <person name="Poole A.M."/>
            <person name="Pritham E.J."/>
            <person name="Richards T.A."/>
            <person name="Rocap G."/>
            <person name="Roy S.W."/>
            <person name="Sarai C."/>
            <person name="Schaack S."/>
            <person name="Shirato S."/>
            <person name="Slamovits C.H."/>
            <person name="Spencer D.F."/>
            <person name="Suzuki S."/>
            <person name="Worden A.Z."/>
            <person name="Zauner S."/>
            <person name="Barry K."/>
            <person name="Bell C."/>
            <person name="Bharti A.K."/>
            <person name="Crow J.A."/>
            <person name="Grimwood J."/>
            <person name="Kramer R."/>
            <person name="Lindquist E."/>
            <person name="Lucas S."/>
            <person name="Salamov A."/>
            <person name="McFadden G.I."/>
            <person name="Lane C.E."/>
            <person name="Keeling P.J."/>
            <person name="Gray M.W."/>
            <person name="Grigoriev I.V."/>
            <person name="Archibald J.M."/>
        </authorList>
    </citation>
    <scope>NUCLEOTIDE SEQUENCE</scope>
    <source>
        <strain evidence="9">CCMP2712</strain>
    </source>
</reference>
<dbReference type="HOGENOM" id="CLU_002173_9_3_1"/>
<evidence type="ECO:0000256" key="5">
    <source>
        <dbReference type="PROSITE-ProRule" id="PRU00104"/>
    </source>
</evidence>
<evidence type="ECO:0000256" key="2">
    <source>
        <dbReference type="ARBA" id="ARBA00012485"/>
    </source>
</evidence>
<dbReference type="GO" id="GO:0006511">
    <property type="term" value="P:ubiquitin-dependent protein catabolic process"/>
    <property type="evidence" value="ECO:0007669"/>
    <property type="project" value="TreeGrafter"/>
</dbReference>
<accession>L1J8L2</accession>
<dbReference type="KEGG" id="gtt:GUITHDRAFT_87407"/>
<dbReference type="GO" id="GO:0000209">
    <property type="term" value="P:protein polyubiquitination"/>
    <property type="evidence" value="ECO:0007669"/>
    <property type="project" value="InterPro"/>
</dbReference>
<keyword evidence="4 5" id="KW-0833">Ubl conjugation pathway</keyword>
<dbReference type="PROSITE" id="PS50237">
    <property type="entry name" value="HECT"/>
    <property type="match status" value="1"/>
</dbReference>
<dbReference type="PANTHER" id="PTHR45700:SF2">
    <property type="entry name" value="UBIQUITIN-PROTEIN LIGASE E3C"/>
    <property type="match status" value="1"/>
</dbReference>
<evidence type="ECO:0000256" key="4">
    <source>
        <dbReference type="ARBA" id="ARBA00022786"/>
    </source>
</evidence>
<keyword evidence="3" id="KW-0808">Transferase</keyword>
<sequence length="418" mass="47432">MDPDHVDISFEAKHGALLQETPFALPFHLRVRILRYLISLDRQDYIDAPASWHNAQIRRSHVVEDGYDKLNNLGHNLKRTVQISFVNQEGLQEAGIDGGGLFKEFVNTISLQAFNPSYGLFCTTGQNLLFPNPQSFNVNPWAGSVDDLSLFEFFGRIVGKAIYDGILIELRLAPFFLRKMLGKEMFFDDLESLDPELHKNLLHLKNYDGDFEMLSLNFEVVEDHFGQARTTELVEGGRDIAVTADNVLQYKNLMLDYWLNKRIARQSLAFMKGISDLIRPKWIRMFSPDELQMLISGSVSPVDLEDLRANCVYGGGYNAEHESIKIFWDVLSTFDSKQREDLLMFVTSCSRPPLLGFKELHPSFCIQKTSHSAEEANSRLPTASTCMNLLKLPAYSDPKACRERLLYAISAGAGFELS</sequence>
<dbReference type="SUPFAM" id="SSF56204">
    <property type="entry name" value="Hect, E3 ligase catalytic domain"/>
    <property type="match status" value="1"/>
</dbReference>
<feature type="active site" description="Glycyl thioester intermediate" evidence="5">
    <location>
        <position position="386"/>
    </location>
</feature>
<dbReference type="EnsemblProtists" id="EKX44444">
    <property type="protein sequence ID" value="EKX44444"/>
    <property type="gene ID" value="GUITHDRAFT_87407"/>
</dbReference>
<dbReference type="OMA" id="SEGNNIM"/>
<evidence type="ECO:0000256" key="3">
    <source>
        <dbReference type="ARBA" id="ARBA00022679"/>
    </source>
</evidence>
<dbReference type="Gene3D" id="3.30.2410.10">
    <property type="entry name" value="Hect, E3 ligase catalytic domain"/>
    <property type="match status" value="1"/>
</dbReference>
<dbReference type="eggNOG" id="KOG0942">
    <property type="taxonomic scope" value="Eukaryota"/>
</dbReference>
<reference evidence="8" key="3">
    <citation type="submission" date="2015-06" db="UniProtKB">
        <authorList>
            <consortium name="EnsemblProtists"/>
        </authorList>
    </citation>
    <scope>IDENTIFICATION</scope>
</reference>
<dbReference type="EC" id="2.3.2.26" evidence="2"/>
<dbReference type="PANTHER" id="PTHR45700">
    <property type="entry name" value="UBIQUITIN-PROTEIN LIGASE E3C"/>
    <property type="match status" value="1"/>
</dbReference>
<organism evidence="7">
    <name type="scientific">Guillardia theta (strain CCMP2712)</name>
    <name type="common">Cryptophyte</name>
    <dbReference type="NCBI Taxonomy" id="905079"/>
    <lineage>
        <taxon>Eukaryota</taxon>
        <taxon>Cryptophyceae</taxon>
        <taxon>Pyrenomonadales</taxon>
        <taxon>Geminigeraceae</taxon>
        <taxon>Guillardia</taxon>
    </lineage>
</organism>
<dbReference type="STRING" id="905079.L1J8L2"/>
<evidence type="ECO:0000313" key="8">
    <source>
        <dbReference type="EnsemblProtists" id="EKX44444"/>
    </source>
</evidence>
<evidence type="ECO:0000256" key="1">
    <source>
        <dbReference type="ARBA" id="ARBA00000885"/>
    </source>
</evidence>
<dbReference type="RefSeq" id="XP_005831424.1">
    <property type="nucleotide sequence ID" value="XM_005831367.1"/>
</dbReference>
<dbReference type="Gene3D" id="3.90.1750.10">
    <property type="entry name" value="Hect, E3 ligase catalytic domains"/>
    <property type="match status" value="1"/>
</dbReference>
<dbReference type="Pfam" id="PF00632">
    <property type="entry name" value="HECT"/>
    <property type="match status" value="1"/>
</dbReference>
<dbReference type="GO" id="GO:0061630">
    <property type="term" value="F:ubiquitin protein ligase activity"/>
    <property type="evidence" value="ECO:0007669"/>
    <property type="project" value="UniProtKB-EC"/>
</dbReference>
<dbReference type="InterPro" id="IPR000569">
    <property type="entry name" value="HECT_dom"/>
</dbReference>
<dbReference type="FunFam" id="3.30.2410.10:FF:000011">
    <property type="entry name" value="Putative Ubiquitin-protein ligase E3C"/>
    <property type="match status" value="1"/>
</dbReference>
<dbReference type="Gene3D" id="3.30.2160.10">
    <property type="entry name" value="Hect, E3 ligase catalytic domain"/>
    <property type="match status" value="1"/>
</dbReference>